<protein>
    <submittedName>
        <fullName evidence="2">Mycobacterium numidiamassiliense ORFan</fullName>
    </submittedName>
</protein>
<sequence>MAVAMRLTRLTLGIASGALLSGRGVSALLTLGVLVERLWFRHGVSWTAAGLAVTLALVFGLALGCSQDPGSSSGANPAGSGPTDFPNPLMSVLTKLVTKDIPAETYLAVKYSLLSNALANLDFKKAGHTSISELSNKQDYVQSKGNQPGFFAKPFADNNVDVKQADGDGGRYDYLKDGETWLDYAAVNLGGGVFHNGFGQEETMALEMPELANAAAQGGHFTRGQGCKDNDKPRPLECSPAPLYVGPVHRTMKVASGINEPNGKWKSMPIDALLTYMTPLPRNVELNVLAVALASLEGTTGQEAEQPTIDDMFNTLAAGFKLAKDNKVTTLNTGPIGTGIFKNSTKVVYVMQKLAAMQVGINLRYYGLSKADQSTWDPIVDHIVADYKGGSHTVKRLLELAHDSLK</sequence>
<keyword evidence="1" id="KW-1133">Transmembrane helix</keyword>
<dbReference type="EMBL" id="FUEZ01000003">
    <property type="protein sequence ID" value="SPM39015.1"/>
    <property type="molecule type" value="Genomic_DNA"/>
</dbReference>
<dbReference type="Proteomes" id="UP000240424">
    <property type="component" value="Unassembled WGS sequence"/>
</dbReference>
<feature type="transmembrane region" description="Helical" evidence="1">
    <location>
        <begin position="43"/>
        <end position="63"/>
    </location>
</feature>
<proteinExistence type="predicted"/>
<name>A0A2U3P5R3_9MYCO</name>
<evidence type="ECO:0000313" key="3">
    <source>
        <dbReference type="Proteomes" id="UP000240424"/>
    </source>
</evidence>
<organism evidence="2 3">
    <name type="scientific">Mycobacterium numidiamassiliense</name>
    <dbReference type="NCBI Taxonomy" id="1841861"/>
    <lineage>
        <taxon>Bacteria</taxon>
        <taxon>Bacillati</taxon>
        <taxon>Actinomycetota</taxon>
        <taxon>Actinomycetes</taxon>
        <taxon>Mycobacteriales</taxon>
        <taxon>Mycobacteriaceae</taxon>
        <taxon>Mycobacterium</taxon>
    </lineage>
</organism>
<keyword evidence="1" id="KW-0472">Membrane</keyword>
<evidence type="ECO:0000313" key="2">
    <source>
        <dbReference type="EMBL" id="SPM39015.1"/>
    </source>
</evidence>
<dbReference type="STRING" id="1841861.GCA_900157365_05400"/>
<keyword evidence="1" id="KW-0812">Transmembrane</keyword>
<evidence type="ECO:0000256" key="1">
    <source>
        <dbReference type="SAM" id="Phobius"/>
    </source>
</evidence>
<keyword evidence="3" id="KW-1185">Reference proteome</keyword>
<reference evidence="2 3" key="1">
    <citation type="submission" date="2017-01" db="EMBL/GenBank/DDBJ databases">
        <authorList>
            <consortium name="Urmite Genomes"/>
        </authorList>
    </citation>
    <scope>NUCLEOTIDE SEQUENCE [LARGE SCALE GENOMIC DNA]</scope>
    <source>
        <strain evidence="2 3">AB215</strain>
    </source>
</reference>
<gene>
    <name evidence="2" type="ORF">MNAB215_1197</name>
</gene>
<accession>A0A2U3P5R3</accession>
<dbReference type="AlphaFoldDB" id="A0A2U3P5R3"/>